<proteinExistence type="predicted"/>
<organism evidence="1 2">
    <name type="scientific">Vespula squamosa</name>
    <name type="common">Southern yellow jacket</name>
    <name type="synonym">Wasp</name>
    <dbReference type="NCBI Taxonomy" id="30214"/>
    <lineage>
        <taxon>Eukaryota</taxon>
        <taxon>Metazoa</taxon>
        <taxon>Ecdysozoa</taxon>
        <taxon>Arthropoda</taxon>
        <taxon>Hexapoda</taxon>
        <taxon>Insecta</taxon>
        <taxon>Pterygota</taxon>
        <taxon>Neoptera</taxon>
        <taxon>Endopterygota</taxon>
        <taxon>Hymenoptera</taxon>
        <taxon>Apocrita</taxon>
        <taxon>Aculeata</taxon>
        <taxon>Vespoidea</taxon>
        <taxon>Vespidae</taxon>
        <taxon>Vespinae</taxon>
        <taxon>Vespula</taxon>
    </lineage>
</organism>
<sequence length="226" mass="24258">MMRDRHTWYVHEGETLEALSTKVTKTTTMTTMHGGTSTRNIARSGLTARSTEFLLGLGRCPATAATAAAATAAAATAAAAAAATAAAAAAKLDRQSPSAPRRLARLVGFVLGIEKVGTAQGKRCGNVAGSRQSSPSFVRRRPVLPDRVSPARSARSAGIRTYTYKPSNEVQRTERTLFNFLAPSIRESSFMVPKSKSFEREQRTRWCFGCPVTHCTRKGKVHSQGS</sequence>
<dbReference type="AlphaFoldDB" id="A0ABD2B2W6"/>
<evidence type="ECO:0000313" key="2">
    <source>
        <dbReference type="Proteomes" id="UP001607302"/>
    </source>
</evidence>
<protein>
    <submittedName>
        <fullName evidence="1">Uncharacterized protein</fullName>
    </submittedName>
</protein>
<name>A0ABD2B2W6_VESSQ</name>
<evidence type="ECO:0000313" key="1">
    <source>
        <dbReference type="EMBL" id="KAL2727067.1"/>
    </source>
</evidence>
<accession>A0ABD2B2W6</accession>
<dbReference type="EMBL" id="JAUDFV010000133">
    <property type="protein sequence ID" value="KAL2727067.1"/>
    <property type="molecule type" value="Genomic_DNA"/>
</dbReference>
<comment type="caution">
    <text evidence="1">The sequence shown here is derived from an EMBL/GenBank/DDBJ whole genome shotgun (WGS) entry which is preliminary data.</text>
</comment>
<dbReference type="Proteomes" id="UP001607302">
    <property type="component" value="Unassembled WGS sequence"/>
</dbReference>
<gene>
    <name evidence="1" type="ORF">V1478_007345</name>
</gene>
<reference evidence="1 2" key="1">
    <citation type="journal article" date="2024" name="Ann. Entomol. Soc. Am.">
        <title>Genomic analyses of the southern and eastern yellowjacket wasps (Hymenoptera: Vespidae) reveal evolutionary signatures of social life.</title>
        <authorList>
            <person name="Catto M.A."/>
            <person name="Caine P.B."/>
            <person name="Orr S.E."/>
            <person name="Hunt B.G."/>
            <person name="Goodisman M.A.D."/>
        </authorList>
    </citation>
    <scope>NUCLEOTIDE SEQUENCE [LARGE SCALE GENOMIC DNA]</scope>
    <source>
        <strain evidence="1">233</strain>
        <tissue evidence="1">Head and thorax</tissue>
    </source>
</reference>
<keyword evidence="2" id="KW-1185">Reference proteome</keyword>